<evidence type="ECO:0000313" key="1">
    <source>
        <dbReference type="EMBL" id="MBL0746175.1"/>
    </source>
</evidence>
<comment type="caution">
    <text evidence="1">The sequence shown here is derived from an EMBL/GenBank/DDBJ whole genome shotgun (WGS) entry which is preliminary data.</text>
</comment>
<evidence type="ECO:0000313" key="2">
    <source>
        <dbReference type="Proteomes" id="UP000636918"/>
    </source>
</evidence>
<proteinExistence type="predicted"/>
<gene>
    <name evidence="1" type="ORF">JI751_01010</name>
</gene>
<sequence>MAGVEASLVVVNRMLHARAMTLAEFAAQVEDHQTWPGSLTADLVLRLADGRLESVGEDRFSYLTYMQRLPRPEPQHKIYDELGVLVSRLDFAWPELGVFLEFDGKSKYLIHRREGETLDEFLMREKAREEKVILLTGWVCIRITWADLERPELLASRLRKVLAARSRTFA</sequence>
<dbReference type="Proteomes" id="UP000636918">
    <property type="component" value="Unassembled WGS sequence"/>
</dbReference>
<protein>
    <recommendedName>
        <fullName evidence="3">DUF559 domain-containing protein</fullName>
    </recommendedName>
</protein>
<dbReference type="EMBL" id="JAERSG010000001">
    <property type="protein sequence ID" value="MBL0746175.1"/>
    <property type="molecule type" value="Genomic_DNA"/>
</dbReference>
<organism evidence="1 2">
    <name type="scientific">Nocardioides baculatus</name>
    <dbReference type="NCBI Taxonomy" id="2801337"/>
    <lineage>
        <taxon>Bacteria</taxon>
        <taxon>Bacillati</taxon>
        <taxon>Actinomycetota</taxon>
        <taxon>Actinomycetes</taxon>
        <taxon>Propionibacteriales</taxon>
        <taxon>Nocardioidaceae</taxon>
        <taxon>Nocardioides</taxon>
    </lineage>
</organism>
<accession>A0ABS1L3B4</accession>
<reference evidence="1 2" key="1">
    <citation type="submission" date="2021-01" db="EMBL/GenBank/DDBJ databases">
        <title>Genome seq and assembly of Nocardiodes sp. G10.</title>
        <authorList>
            <person name="Chhetri G."/>
        </authorList>
    </citation>
    <scope>NUCLEOTIDE SEQUENCE [LARGE SCALE GENOMIC DNA]</scope>
    <source>
        <strain evidence="1 2">G10</strain>
    </source>
</reference>
<dbReference type="RefSeq" id="WP_201932305.1">
    <property type="nucleotide sequence ID" value="NZ_JAERSG010000001.1"/>
</dbReference>
<evidence type="ECO:0008006" key="3">
    <source>
        <dbReference type="Google" id="ProtNLM"/>
    </source>
</evidence>
<name>A0ABS1L3B4_9ACTN</name>
<keyword evidence="2" id="KW-1185">Reference proteome</keyword>